<gene>
    <name evidence="1" type="ORF">KDW_62960</name>
</gene>
<accession>A0A5J4KRW1</accession>
<dbReference type="EMBL" id="BKZW01000005">
    <property type="protein sequence ID" value="GER92134.1"/>
    <property type="molecule type" value="Genomic_DNA"/>
</dbReference>
<dbReference type="Proteomes" id="UP000326912">
    <property type="component" value="Unassembled WGS sequence"/>
</dbReference>
<proteinExistence type="predicted"/>
<evidence type="ECO:0000313" key="1">
    <source>
        <dbReference type="EMBL" id="GER92134.1"/>
    </source>
</evidence>
<comment type="caution">
    <text evidence="1">The sequence shown here is derived from an EMBL/GenBank/DDBJ whole genome shotgun (WGS) entry which is preliminary data.</text>
</comment>
<organism evidence="1 2">
    <name type="scientific">Dictyobacter vulcani</name>
    <dbReference type="NCBI Taxonomy" id="2607529"/>
    <lineage>
        <taxon>Bacteria</taxon>
        <taxon>Bacillati</taxon>
        <taxon>Chloroflexota</taxon>
        <taxon>Ktedonobacteria</taxon>
        <taxon>Ktedonobacterales</taxon>
        <taxon>Dictyobacteraceae</taxon>
        <taxon>Dictyobacter</taxon>
    </lineage>
</organism>
<protein>
    <submittedName>
        <fullName evidence="1">Uncharacterized protein</fullName>
    </submittedName>
</protein>
<sequence length="56" mass="6297">MAKATKTITQAMQYPSRYAAWFTTTQALFNTVASFYFEVITAHEQVAFLTQSLACP</sequence>
<keyword evidence="2" id="KW-1185">Reference proteome</keyword>
<reference evidence="1 2" key="1">
    <citation type="submission" date="2019-10" db="EMBL/GenBank/DDBJ databases">
        <title>Dictyobacter vulcani sp. nov., within the class Ktedonobacteria, isolated from soil of volcanic Mt. Zao.</title>
        <authorList>
            <person name="Zheng Y."/>
            <person name="Wang C.M."/>
            <person name="Sakai Y."/>
            <person name="Abe K."/>
            <person name="Yokota A."/>
            <person name="Yabe S."/>
        </authorList>
    </citation>
    <scope>NUCLEOTIDE SEQUENCE [LARGE SCALE GENOMIC DNA]</scope>
    <source>
        <strain evidence="1 2">W12</strain>
    </source>
</reference>
<evidence type="ECO:0000313" key="2">
    <source>
        <dbReference type="Proteomes" id="UP000326912"/>
    </source>
</evidence>
<dbReference type="AlphaFoldDB" id="A0A5J4KRW1"/>
<name>A0A5J4KRW1_9CHLR</name>